<evidence type="ECO:0000313" key="2">
    <source>
        <dbReference type="Proteomes" id="UP000887565"/>
    </source>
</evidence>
<feature type="region of interest" description="Disordered" evidence="1">
    <location>
        <begin position="44"/>
        <end position="71"/>
    </location>
</feature>
<reference evidence="3" key="1">
    <citation type="submission" date="2022-11" db="UniProtKB">
        <authorList>
            <consortium name="WormBaseParasite"/>
        </authorList>
    </citation>
    <scope>IDENTIFICATION</scope>
</reference>
<protein>
    <submittedName>
        <fullName evidence="3">Uncharacterized protein</fullName>
    </submittedName>
</protein>
<sequence length="126" mass="14515">MKLAAKNLKNEHNLVIYNNTKGDNRVPGKNFDDDKCDYQKMKNNLNVSDQNDPKIYKIDDDSTSSSSPRFANNLYDNNSCDSINRTIESSCDKLSTIGQLTPLRTEDLRMTPFTNLYRQHHKHSTE</sequence>
<evidence type="ECO:0000313" key="3">
    <source>
        <dbReference type="WBParaSite" id="nRc.2.0.1.t04169-RA"/>
    </source>
</evidence>
<dbReference type="Proteomes" id="UP000887565">
    <property type="component" value="Unplaced"/>
</dbReference>
<name>A0A915HR11_ROMCU</name>
<feature type="compositionally biased region" description="Basic and acidic residues" evidence="1">
    <location>
        <begin position="51"/>
        <end position="60"/>
    </location>
</feature>
<dbReference type="AlphaFoldDB" id="A0A915HR11"/>
<organism evidence="2 3">
    <name type="scientific">Romanomermis culicivorax</name>
    <name type="common">Nematode worm</name>
    <dbReference type="NCBI Taxonomy" id="13658"/>
    <lineage>
        <taxon>Eukaryota</taxon>
        <taxon>Metazoa</taxon>
        <taxon>Ecdysozoa</taxon>
        <taxon>Nematoda</taxon>
        <taxon>Enoplea</taxon>
        <taxon>Dorylaimia</taxon>
        <taxon>Mermithida</taxon>
        <taxon>Mermithoidea</taxon>
        <taxon>Mermithidae</taxon>
        <taxon>Romanomermis</taxon>
    </lineage>
</organism>
<proteinExistence type="predicted"/>
<dbReference type="WBParaSite" id="nRc.2.0.1.t04169-RA">
    <property type="protein sequence ID" value="nRc.2.0.1.t04169-RA"/>
    <property type="gene ID" value="nRc.2.0.1.g04169"/>
</dbReference>
<keyword evidence="2" id="KW-1185">Reference proteome</keyword>
<evidence type="ECO:0000256" key="1">
    <source>
        <dbReference type="SAM" id="MobiDB-lite"/>
    </source>
</evidence>
<accession>A0A915HR11</accession>